<name>A0A8X7WQA9_BRACI</name>
<comment type="caution">
    <text evidence="2">The sequence shown here is derived from an EMBL/GenBank/DDBJ whole genome shotgun (WGS) entry which is preliminary data.</text>
</comment>
<sequence>MHPVELTWEVVDSLGDEALILHMGITVVAKDVPGIKRNSIYFSGLDGGSTNPHHIFVFDLTTREIEPLPQCVLSSIRFSDACWFFPGLDV</sequence>
<dbReference type="Pfam" id="PF03478">
    <property type="entry name" value="Beta-prop_KIB1-4"/>
    <property type="match status" value="1"/>
</dbReference>
<dbReference type="Proteomes" id="UP000886595">
    <property type="component" value="Unassembled WGS sequence"/>
</dbReference>
<evidence type="ECO:0000313" key="3">
    <source>
        <dbReference type="Proteomes" id="UP000886595"/>
    </source>
</evidence>
<evidence type="ECO:0000313" key="2">
    <source>
        <dbReference type="EMBL" id="KAG2333335.1"/>
    </source>
</evidence>
<gene>
    <name evidence="2" type="ORF">Bca52824_004515</name>
</gene>
<organism evidence="2 3">
    <name type="scientific">Brassica carinata</name>
    <name type="common">Ethiopian mustard</name>
    <name type="synonym">Abyssinian cabbage</name>
    <dbReference type="NCBI Taxonomy" id="52824"/>
    <lineage>
        <taxon>Eukaryota</taxon>
        <taxon>Viridiplantae</taxon>
        <taxon>Streptophyta</taxon>
        <taxon>Embryophyta</taxon>
        <taxon>Tracheophyta</taxon>
        <taxon>Spermatophyta</taxon>
        <taxon>Magnoliopsida</taxon>
        <taxon>eudicotyledons</taxon>
        <taxon>Gunneridae</taxon>
        <taxon>Pentapetalae</taxon>
        <taxon>rosids</taxon>
        <taxon>malvids</taxon>
        <taxon>Brassicales</taxon>
        <taxon>Brassicaceae</taxon>
        <taxon>Brassiceae</taxon>
        <taxon>Brassica</taxon>
    </lineage>
</organism>
<dbReference type="AlphaFoldDB" id="A0A8X7WQA9"/>
<dbReference type="EMBL" id="JAAMPC010000001">
    <property type="protein sequence ID" value="KAG2333335.1"/>
    <property type="molecule type" value="Genomic_DNA"/>
</dbReference>
<evidence type="ECO:0000259" key="1">
    <source>
        <dbReference type="Pfam" id="PF03478"/>
    </source>
</evidence>
<dbReference type="OrthoDB" id="1110260at2759"/>
<protein>
    <recommendedName>
        <fullName evidence="1">KIB1-4 beta-propeller domain-containing protein</fullName>
    </recommendedName>
</protein>
<reference evidence="2 3" key="1">
    <citation type="submission" date="2020-02" db="EMBL/GenBank/DDBJ databases">
        <authorList>
            <person name="Ma Q."/>
            <person name="Huang Y."/>
            <person name="Song X."/>
            <person name="Pei D."/>
        </authorList>
    </citation>
    <scope>NUCLEOTIDE SEQUENCE [LARGE SCALE GENOMIC DNA]</scope>
    <source>
        <strain evidence="2">Sxm20200214</strain>
        <tissue evidence="2">Leaf</tissue>
    </source>
</reference>
<keyword evidence="3" id="KW-1185">Reference proteome</keyword>
<accession>A0A8X7WQA9</accession>
<feature type="domain" description="KIB1-4 beta-propeller" evidence="1">
    <location>
        <begin position="5"/>
        <end position="59"/>
    </location>
</feature>
<dbReference type="InterPro" id="IPR005174">
    <property type="entry name" value="KIB1-4_b-propeller"/>
</dbReference>
<proteinExistence type="predicted"/>